<evidence type="ECO:0000313" key="1">
    <source>
        <dbReference type="EMBL" id="KAF1750306.1"/>
    </source>
</evidence>
<accession>A0A6A5G608</accession>
<dbReference type="AlphaFoldDB" id="A0A6A5G608"/>
<comment type="caution">
    <text evidence="1">The sequence shown here is derived from an EMBL/GenBank/DDBJ whole genome shotgun (WGS) entry which is preliminary data.</text>
</comment>
<evidence type="ECO:0000313" key="2">
    <source>
        <dbReference type="Proteomes" id="UP000483820"/>
    </source>
</evidence>
<dbReference type="CTD" id="78776419"/>
<dbReference type="Proteomes" id="UP000483820">
    <property type="component" value="Chromosome V"/>
</dbReference>
<protein>
    <submittedName>
        <fullName evidence="1">Uncharacterized protein</fullName>
    </submittedName>
</protein>
<dbReference type="EMBL" id="WUAV01000005">
    <property type="protein sequence ID" value="KAF1750306.1"/>
    <property type="molecule type" value="Genomic_DNA"/>
</dbReference>
<reference evidence="1 2" key="1">
    <citation type="submission" date="2019-12" db="EMBL/GenBank/DDBJ databases">
        <title>Chromosome-level assembly of the Caenorhabditis remanei genome.</title>
        <authorList>
            <person name="Teterina A.A."/>
            <person name="Willis J.H."/>
            <person name="Phillips P.C."/>
        </authorList>
    </citation>
    <scope>NUCLEOTIDE SEQUENCE [LARGE SCALE GENOMIC DNA]</scope>
    <source>
        <strain evidence="1 2">PX506</strain>
        <tissue evidence="1">Whole organism</tissue>
    </source>
</reference>
<dbReference type="KEGG" id="crq:GCK72_016854"/>
<name>A0A6A5G608_CAERE</name>
<proteinExistence type="predicted"/>
<sequence>MDQDFSTDLTSDFFDVGAAPPSAFGERAAGAPSAAGGASTSSATGSALAAALLNAAIRFLLRREHHTINTQNTMMGMAMPRRMTMSITMLPEELESVVPIFGGTAEKRAGRGVEGEGAYLFFLLEVVEAERRKLKLIVGGRCGKRALGGLRPGAS</sequence>
<gene>
    <name evidence="1" type="ORF">GCK72_016854</name>
</gene>
<dbReference type="GeneID" id="78776419"/>
<dbReference type="RefSeq" id="XP_053580650.1">
    <property type="nucleotide sequence ID" value="XM_053731737.1"/>
</dbReference>
<organism evidence="1 2">
    <name type="scientific">Caenorhabditis remanei</name>
    <name type="common">Caenorhabditis vulgaris</name>
    <dbReference type="NCBI Taxonomy" id="31234"/>
    <lineage>
        <taxon>Eukaryota</taxon>
        <taxon>Metazoa</taxon>
        <taxon>Ecdysozoa</taxon>
        <taxon>Nematoda</taxon>
        <taxon>Chromadorea</taxon>
        <taxon>Rhabditida</taxon>
        <taxon>Rhabditina</taxon>
        <taxon>Rhabditomorpha</taxon>
        <taxon>Rhabditoidea</taxon>
        <taxon>Rhabditidae</taxon>
        <taxon>Peloderinae</taxon>
        <taxon>Caenorhabditis</taxon>
    </lineage>
</organism>